<evidence type="ECO:0000256" key="5">
    <source>
        <dbReference type="ARBA" id="ARBA00022490"/>
    </source>
</evidence>
<evidence type="ECO:0000256" key="11">
    <source>
        <dbReference type="RuleBase" id="RU368004"/>
    </source>
</evidence>
<keyword evidence="14" id="KW-1185">Reference proteome</keyword>
<dbReference type="EMBL" id="JASNQZ010000002">
    <property type="protein sequence ID" value="KAL0960258.1"/>
    <property type="molecule type" value="Genomic_DNA"/>
</dbReference>
<evidence type="ECO:0000256" key="10">
    <source>
        <dbReference type="ARBA" id="ARBA00047957"/>
    </source>
</evidence>
<protein>
    <recommendedName>
        <fullName evidence="4 11">tRNA (uracil-O(2)-)-methyltransferase</fullName>
        <ecNumber evidence="3 11">2.1.1.211</ecNumber>
    </recommendedName>
</protein>
<name>A0ABR3JWF9_9AGAR</name>
<dbReference type="PANTHER" id="PTHR21210">
    <property type="entry name" value="TRNA (URACIL-O(2)-)-METHYLTRANSFERASE-RELATED"/>
    <property type="match status" value="1"/>
</dbReference>
<comment type="catalytic activity">
    <reaction evidence="10 11">
        <text>uridine(44) in tRNA(Ser) + S-adenosyl-L-methionine = 2'-O-methyluridine(44) in tRNA(Ser) + S-adenosyl-L-homocysteine + H(+)</text>
        <dbReference type="Rhea" id="RHEA:43100"/>
        <dbReference type="Rhea" id="RHEA-COMP:10339"/>
        <dbReference type="Rhea" id="RHEA-COMP:10340"/>
        <dbReference type="ChEBI" id="CHEBI:15378"/>
        <dbReference type="ChEBI" id="CHEBI:57856"/>
        <dbReference type="ChEBI" id="CHEBI:59789"/>
        <dbReference type="ChEBI" id="CHEBI:65315"/>
        <dbReference type="ChEBI" id="CHEBI:74478"/>
        <dbReference type="EC" id="2.1.1.211"/>
    </reaction>
</comment>
<keyword evidence="7 11" id="KW-0808">Transferase</keyword>
<comment type="similarity">
    <text evidence="2 11">Belongs to the TRM44 family.</text>
</comment>
<proteinExistence type="inferred from homology"/>
<evidence type="ECO:0000256" key="8">
    <source>
        <dbReference type="ARBA" id="ARBA00022691"/>
    </source>
</evidence>
<dbReference type="EC" id="2.1.1.211" evidence="3 11"/>
<feature type="region of interest" description="Disordered" evidence="12">
    <location>
        <begin position="1"/>
        <end position="21"/>
    </location>
</feature>
<accession>A0ABR3JWF9</accession>
<keyword evidence="6 11" id="KW-0489">Methyltransferase</keyword>
<comment type="subcellular location">
    <subcellularLocation>
        <location evidence="1 11">Cytoplasm</location>
    </subcellularLocation>
</comment>
<keyword evidence="5 11" id="KW-0963">Cytoplasm</keyword>
<comment type="function">
    <text evidence="11">Adenosyl-L-methionine (AdoMet)-dependent tRNA (uracil-O(2)-)-methyltransferase.</text>
</comment>
<evidence type="ECO:0000256" key="4">
    <source>
        <dbReference type="ARBA" id="ARBA00017788"/>
    </source>
</evidence>
<dbReference type="InterPro" id="IPR011671">
    <property type="entry name" value="tRNA_uracil_MeTrfase"/>
</dbReference>
<reference evidence="14" key="1">
    <citation type="submission" date="2024-06" db="EMBL/GenBank/DDBJ databases">
        <title>Multi-omics analyses provide insights into the biosynthesis of the anticancer antibiotic pleurotin in Hohenbuehelia grisea.</title>
        <authorList>
            <person name="Weaver J.A."/>
            <person name="Alberti F."/>
        </authorList>
    </citation>
    <scope>NUCLEOTIDE SEQUENCE [LARGE SCALE GENOMIC DNA]</scope>
    <source>
        <strain evidence="14">T-177</strain>
    </source>
</reference>
<evidence type="ECO:0000256" key="3">
    <source>
        <dbReference type="ARBA" id="ARBA00012795"/>
    </source>
</evidence>
<evidence type="ECO:0000256" key="2">
    <source>
        <dbReference type="ARBA" id="ARBA00009056"/>
    </source>
</evidence>
<dbReference type="Pfam" id="PF07757">
    <property type="entry name" value="AdoMet_MTase"/>
    <property type="match status" value="2"/>
</dbReference>
<comment type="caution">
    <text evidence="13">The sequence shown here is derived from an EMBL/GenBank/DDBJ whole genome shotgun (WGS) entry which is preliminary data.</text>
</comment>
<organism evidence="13 14">
    <name type="scientific">Hohenbuehelia grisea</name>
    <dbReference type="NCBI Taxonomy" id="104357"/>
    <lineage>
        <taxon>Eukaryota</taxon>
        <taxon>Fungi</taxon>
        <taxon>Dikarya</taxon>
        <taxon>Basidiomycota</taxon>
        <taxon>Agaricomycotina</taxon>
        <taxon>Agaricomycetes</taxon>
        <taxon>Agaricomycetidae</taxon>
        <taxon>Agaricales</taxon>
        <taxon>Pleurotineae</taxon>
        <taxon>Pleurotaceae</taxon>
        <taxon>Hohenbuehelia</taxon>
    </lineage>
</organism>
<evidence type="ECO:0000256" key="7">
    <source>
        <dbReference type="ARBA" id="ARBA00022679"/>
    </source>
</evidence>
<evidence type="ECO:0000256" key="9">
    <source>
        <dbReference type="ARBA" id="ARBA00022694"/>
    </source>
</evidence>
<evidence type="ECO:0000313" key="14">
    <source>
        <dbReference type="Proteomes" id="UP001556367"/>
    </source>
</evidence>
<evidence type="ECO:0000256" key="6">
    <source>
        <dbReference type="ARBA" id="ARBA00022603"/>
    </source>
</evidence>
<keyword evidence="8 11" id="KW-0949">S-adenosyl-L-methionine</keyword>
<sequence>MTSGRPRFEPSPVPSNASPLALRSDETTWKPLVSCPADFPPEIFRVAILQMLLHPEHNSTLILRAEILSDTIVDIPALSPCLEGMHASQNIHRKLLPRRPGRDAGIEQHCTFYQLDEEASDPSVLVISPIVSAPAQLPYYHPRVVHLAFRYVHDTAVPLLRIEVLPLPNTPTDLDSRLYRTGLALLDTVHRYGWGALTNYKKRVEHDCLVERESYQDIYLIMRERHKHLVNTWCESTDPLKHVFEDIGIATYLMLLWKETFAAENGDLPPSAVDKSDPPWKNWPRSPGGFLDLGCGNGLLVHILTAEGYDGQGIDLRARTSWEQYPPSTQERLYVHAFDPESLCSSSSEHPFFKPGAFIIGNHADELTPWVPVISKIRRASGYLSIPCCAFLFDARFTRSATTPFPESLEHGVDEFVQSLHLGGEGATSSYAMYRIWLASLSLHCGWQIECDTLRIPSTRSWAIVGRKRSAEVDSETASENVERILRQIMERGVFKPRAPEGSASH</sequence>
<keyword evidence="9 11" id="KW-0819">tRNA processing</keyword>
<dbReference type="PANTHER" id="PTHR21210:SF0">
    <property type="entry name" value="TRNA (URACIL-O(2)-)-METHYLTRANSFERASE-RELATED"/>
    <property type="match status" value="1"/>
</dbReference>
<evidence type="ECO:0000256" key="12">
    <source>
        <dbReference type="SAM" id="MobiDB-lite"/>
    </source>
</evidence>
<dbReference type="Proteomes" id="UP001556367">
    <property type="component" value="Unassembled WGS sequence"/>
</dbReference>
<evidence type="ECO:0000313" key="13">
    <source>
        <dbReference type="EMBL" id="KAL0960258.1"/>
    </source>
</evidence>
<evidence type="ECO:0000256" key="1">
    <source>
        <dbReference type="ARBA" id="ARBA00004496"/>
    </source>
</evidence>
<gene>
    <name evidence="13" type="ORF">HGRIS_011889</name>
</gene>